<gene>
    <name evidence="6" type="ORF">D3Z39_00250</name>
</gene>
<evidence type="ECO:0000256" key="1">
    <source>
        <dbReference type="ARBA" id="ARBA00001561"/>
    </source>
</evidence>
<reference evidence="6 7" key="1">
    <citation type="submission" date="2018-08" db="EMBL/GenBank/DDBJ databases">
        <title>Murine metabolic-syndrome-specific gut microbial biobank.</title>
        <authorList>
            <person name="Liu C."/>
        </authorList>
    </citation>
    <scope>NUCLEOTIDE SEQUENCE [LARGE SCALE GENOMIC DNA]</scope>
    <source>
        <strain evidence="6 7">X69</strain>
    </source>
</reference>
<dbReference type="InterPro" id="IPR002502">
    <property type="entry name" value="Amidase_domain"/>
</dbReference>
<dbReference type="OrthoDB" id="9794294at2"/>
<dbReference type="GO" id="GO:0071555">
    <property type="term" value="P:cell wall organization"/>
    <property type="evidence" value="ECO:0007669"/>
    <property type="project" value="UniProtKB-KW"/>
</dbReference>
<evidence type="ECO:0000313" key="7">
    <source>
        <dbReference type="Proteomes" id="UP000446348"/>
    </source>
</evidence>
<proteinExistence type="predicted"/>
<evidence type="ECO:0000256" key="3">
    <source>
        <dbReference type="ARBA" id="ARBA00022801"/>
    </source>
</evidence>
<dbReference type="EMBL" id="QXWZ01000001">
    <property type="protein sequence ID" value="NBI77319.1"/>
    <property type="molecule type" value="Genomic_DNA"/>
</dbReference>
<organism evidence="6 7">
    <name type="scientific">Anaerotruncus colihominis</name>
    <dbReference type="NCBI Taxonomy" id="169435"/>
    <lineage>
        <taxon>Bacteria</taxon>
        <taxon>Bacillati</taxon>
        <taxon>Bacillota</taxon>
        <taxon>Clostridia</taxon>
        <taxon>Eubacteriales</taxon>
        <taxon>Oscillospiraceae</taxon>
        <taxon>Anaerotruncus</taxon>
    </lineage>
</organism>
<keyword evidence="4" id="KW-0961">Cell wall biogenesis/degradation</keyword>
<evidence type="ECO:0000256" key="2">
    <source>
        <dbReference type="ARBA" id="ARBA00011901"/>
    </source>
</evidence>
<dbReference type="PANTHER" id="PTHR30417:SF1">
    <property type="entry name" value="N-ACETYLMURAMOYL-L-ALANINE AMIDASE AMID"/>
    <property type="match status" value="1"/>
</dbReference>
<dbReference type="GO" id="GO:0009253">
    <property type="term" value="P:peptidoglycan catabolic process"/>
    <property type="evidence" value="ECO:0007669"/>
    <property type="project" value="InterPro"/>
</dbReference>
<protein>
    <recommendedName>
        <fullName evidence="2">N-acetylmuramoyl-L-alanine amidase</fullName>
        <ecNumber evidence="2">3.5.1.28</ecNumber>
    </recommendedName>
</protein>
<feature type="domain" description="N-acetylmuramoyl-L-alanine amidase" evidence="5">
    <location>
        <begin position="84"/>
        <end position="212"/>
    </location>
</feature>
<dbReference type="Proteomes" id="UP000446348">
    <property type="component" value="Unassembled WGS sequence"/>
</dbReference>
<name>A0A845RCL3_9FIRM</name>
<comment type="caution">
    <text evidence="6">The sequence shown here is derived from an EMBL/GenBank/DDBJ whole genome shotgun (WGS) entry which is preliminary data.</text>
</comment>
<dbReference type="GO" id="GO:0009254">
    <property type="term" value="P:peptidoglycan turnover"/>
    <property type="evidence" value="ECO:0007669"/>
    <property type="project" value="TreeGrafter"/>
</dbReference>
<dbReference type="AlphaFoldDB" id="A0A845RCL3"/>
<dbReference type="PANTHER" id="PTHR30417">
    <property type="entry name" value="N-ACETYLMURAMOYL-L-ALANINE AMIDASE AMID"/>
    <property type="match status" value="1"/>
</dbReference>
<dbReference type="InterPro" id="IPR051206">
    <property type="entry name" value="NAMLAA_amidase_2"/>
</dbReference>
<sequence>MIAYALRGAIFLLLALMIILMVRGVLYIREHLASAPDSELPDGNMEPDDPALSELPIVPIEPAIPGEITIPDWIVQDILPVNEYSRPGIALSEVNGVVVHYTGNPGTTAEQNRSYFKNLAETKETYASSHFVIGMDGKIIQCVPLDEIAYCSNQRNDDTISIECCHSDDTGQFSQDTLDALVQLLNWLIKTYGLGRDDILRHYDVIGKECPYYFVKHPDAWEGLLNGLTYDNAF</sequence>
<dbReference type="CDD" id="cd06583">
    <property type="entry name" value="PGRP"/>
    <property type="match status" value="1"/>
</dbReference>
<dbReference type="SUPFAM" id="SSF55846">
    <property type="entry name" value="N-acetylmuramoyl-L-alanine amidase-like"/>
    <property type="match status" value="1"/>
</dbReference>
<dbReference type="Gene3D" id="3.40.80.10">
    <property type="entry name" value="Peptidoglycan recognition protein-like"/>
    <property type="match status" value="1"/>
</dbReference>
<evidence type="ECO:0000256" key="4">
    <source>
        <dbReference type="ARBA" id="ARBA00023316"/>
    </source>
</evidence>
<keyword evidence="3" id="KW-0378">Hydrolase</keyword>
<dbReference type="EC" id="3.5.1.28" evidence="2"/>
<comment type="catalytic activity">
    <reaction evidence="1">
        <text>Hydrolyzes the link between N-acetylmuramoyl residues and L-amino acid residues in certain cell-wall glycopeptides.</text>
        <dbReference type="EC" id="3.5.1.28"/>
    </reaction>
</comment>
<dbReference type="Pfam" id="PF01510">
    <property type="entry name" value="Amidase_2"/>
    <property type="match status" value="1"/>
</dbReference>
<accession>A0A845RCL3</accession>
<dbReference type="InterPro" id="IPR036505">
    <property type="entry name" value="Amidase/PGRP_sf"/>
</dbReference>
<dbReference type="SMART" id="SM00644">
    <property type="entry name" value="Ami_2"/>
    <property type="match status" value="1"/>
</dbReference>
<evidence type="ECO:0000259" key="5">
    <source>
        <dbReference type="SMART" id="SM00644"/>
    </source>
</evidence>
<evidence type="ECO:0000313" key="6">
    <source>
        <dbReference type="EMBL" id="NBI77319.1"/>
    </source>
</evidence>
<dbReference type="GO" id="GO:0008745">
    <property type="term" value="F:N-acetylmuramoyl-L-alanine amidase activity"/>
    <property type="evidence" value="ECO:0007669"/>
    <property type="project" value="UniProtKB-EC"/>
</dbReference>